<evidence type="ECO:0000313" key="3">
    <source>
        <dbReference type="EMBL" id="MBC2607258.1"/>
    </source>
</evidence>
<comment type="similarity">
    <text evidence="1 2">Belongs to the outer membrane factor (OMF) (TC 1.B.17) family.</text>
</comment>
<dbReference type="Pfam" id="PF02321">
    <property type="entry name" value="OEP"/>
    <property type="match status" value="2"/>
</dbReference>
<keyword evidence="2" id="KW-0449">Lipoprotein</keyword>
<dbReference type="Proteomes" id="UP000526501">
    <property type="component" value="Unassembled WGS sequence"/>
</dbReference>
<organism evidence="3 4">
    <name type="scientific">Pelagicoccus albus</name>
    <dbReference type="NCBI Taxonomy" id="415222"/>
    <lineage>
        <taxon>Bacteria</taxon>
        <taxon>Pseudomonadati</taxon>
        <taxon>Verrucomicrobiota</taxon>
        <taxon>Opitutia</taxon>
        <taxon>Puniceicoccales</taxon>
        <taxon>Pelagicoccaceae</taxon>
        <taxon>Pelagicoccus</taxon>
    </lineage>
</organism>
<dbReference type="PROSITE" id="PS51257">
    <property type="entry name" value="PROKAR_LIPOPROTEIN"/>
    <property type="match status" value="1"/>
</dbReference>
<keyword evidence="2" id="KW-0732">Signal</keyword>
<sequence length="463" mass="50024">MKPSFIFFPIAASALFLAGCETTSSHQSQLASFESELGEQSYSISSDSSQSADALDWWKSFSSEELNTLMDEALAYNHELQAGVERIAQARAELAASKSTLWPSLSASGSASRQRQSVDGSGSSYSSSIGAGIGLDYTVDIWGSEKASRQISEIGLLTQTLTEESLRLTIMGEVANGYFATLAYRDRLANSDQTLEILKETLDILEARMEAGRVSELEVAQQRSAVATAEASRASLATNLQTSMNALATLLGRYPGELEIDHTDLSGIELPSIAFGQPSELLERRPDLAASEQRLIAAGASVEIAKAARLPSLNLGADSSLSRAGFDSPTQTALSLAAGITAPLFQGGRLKANQQLAEAQQRELLETYYQEVLEAFREVEDALASVQGLETRESALRRAWEEAQTSFDLSNDLFESGRIDFQTLLDAQRSYLSAQDTFLAVQYDRLAAAVELYRTLGGGWQSS</sequence>
<dbReference type="NCBIfam" id="TIGR01845">
    <property type="entry name" value="outer_NodT"/>
    <property type="match status" value="1"/>
</dbReference>
<evidence type="ECO:0000256" key="2">
    <source>
        <dbReference type="RuleBase" id="RU362097"/>
    </source>
</evidence>
<reference evidence="3 4" key="1">
    <citation type="submission" date="2020-07" db="EMBL/GenBank/DDBJ databases">
        <authorList>
            <person name="Feng X."/>
        </authorList>
    </citation>
    <scope>NUCLEOTIDE SEQUENCE [LARGE SCALE GENOMIC DNA]</scope>
    <source>
        <strain evidence="3 4">JCM23202</strain>
    </source>
</reference>
<evidence type="ECO:0000313" key="4">
    <source>
        <dbReference type="Proteomes" id="UP000526501"/>
    </source>
</evidence>
<dbReference type="PANTHER" id="PTHR30203">
    <property type="entry name" value="OUTER MEMBRANE CATION EFFLUX PROTEIN"/>
    <property type="match status" value="1"/>
</dbReference>
<dbReference type="Gene3D" id="1.20.1600.10">
    <property type="entry name" value="Outer membrane efflux proteins (OEP)"/>
    <property type="match status" value="1"/>
</dbReference>
<keyword evidence="4" id="KW-1185">Reference proteome</keyword>
<name>A0A7X1BA74_9BACT</name>
<dbReference type="EMBL" id="JACHVC010000012">
    <property type="protein sequence ID" value="MBC2607258.1"/>
    <property type="molecule type" value="Genomic_DNA"/>
</dbReference>
<dbReference type="PANTHER" id="PTHR30203:SF33">
    <property type="entry name" value="BLR4455 PROTEIN"/>
    <property type="match status" value="1"/>
</dbReference>
<dbReference type="GO" id="GO:0005886">
    <property type="term" value="C:plasma membrane"/>
    <property type="evidence" value="ECO:0007669"/>
    <property type="project" value="UniProtKB-SubCell"/>
</dbReference>
<keyword evidence="2" id="KW-0812">Transmembrane</keyword>
<keyword evidence="2" id="KW-0472">Membrane</keyword>
<evidence type="ECO:0000256" key="1">
    <source>
        <dbReference type="ARBA" id="ARBA00007613"/>
    </source>
</evidence>
<dbReference type="RefSeq" id="WP_185661111.1">
    <property type="nucleotide sequence ID" value="NZ_CAWPOO010000012.1"/>
</dbReference>
<dbReference type="SUPFAM" id="SSF56954">
    <property type="entry name" value="Outer membrane efflux proteins (OEP)"/>
    <property type="match status" value="1"/>
</dbReference>
<dbReference type="AlphaFoldDB" id="A0A7X1BA74"/>
<dbReference type="InterPro" id="IPR003423">
    <property type="entry name" value="OMP_efflux"/>
</dbReference>
<keyword evidence="2" id="KW-1134">Transmembrane beta strand</keyword>
<gene>
    <name evidence="3" type="ORF">H5P27_14485</name>
</gene>
<accession>A0A7X1BA74</accession>
<protein>
    <submittedName>
        <fullName evidence="3">Efflux transporter outer membrane subunit</fullName>
    </submittedName>
</protein>
<dbReference type="Gene3D" id="2.20.200.10">
    <property type="entry name" value="Outer membrane efflux proteins (OEP)"/>
    <property type="match status" value="1"/>
</dbReference>
<comment type="subcellular location">
    <subcellularLocation>
        <location evidence="2">Cell membrane</location>
        <topology evidence="2">Lipid-anchor</topology>
    </subcellularLocation>
</comment>
<dbReference type="InterPro" id="IPR010131">
    <property type="entry name" value="MdtP/NodT-like"/>
</dbReference>
<dbReference type="GO" id="GO:0015562">
    <property type="term" value="F:efflux transmembrane transporter activity"/>
    <property type="evidence" value="ECO:0007669"/>
    <property type="project" value="InterPro"/>
</dbReference>
<keyword evidence="2" id="KW-0564">Palmitate</keyword>
<feature type="chain" id="PRO_5031601758" evidence="2">
    <location>
        <begin position="19"/>
        <end position="463"/>
    </location>
</feature>
<proteinExistence type="inferred from homology"/>
<comment type="caution">
    <text evidence="3">The sequence shown here is derived from an EMBL/GenBank/DDBJ whole genome shotgun (WGS) entry which is preliminary data.</text>
</comment>
<feature type="signal peptide" evidence="2">
    <location>
        <begin position="1"/>
        <end position="18"/>
    </location>
</feature>